<accession>A0A0D9XRL4</accession>
<dbReference type="Gramene" id="LPERR11G09520.1">
    <property type="protein sequence ID" value="LPERR11G09520.1"/>
    <property type="gene ID" value="LPERR11G09520"/>
</dbReference>
<feature type="compositionally biased region" description="Polar residues" evidence="1">
    <location>
        <begin position="1"/>
        <end position="13"/>
    </location>
</feature>
<dbReference type="HOGENOM" id="CLU_892440_0_0_1"/>
<feature type="compositionally biased region" description="Polar residues" evidence="1">
    <location>
        <begin position="43"/>
        <end position="72"/>
    </location>
</feature>
<protein>
    <submittedName>
        <fullName evidence="2">Uncharacterized protein</fullName>
    </submittedName>
</protein>
<reference evidence="2" key="3">
    <citation type="submission" date="2015-04" db="UniProtKB">
        <authorList>
            <consortium name="EnsemblPlants"/>
        </authorList>
    </citation>
    <scope>IDENTIFICATION</scope>
</reference>
<dbReference type="AlphaFoldDB" id="A0A0D9XRL4"/>
<reference evidence="3" key="2">
    <citation type="submission" date="2013-12" db="EMBL/GenBank/DDBJ databases">
        <authorList>
            <person name="Yu Y."/>
            <person name="Lee S."/>
            <person name="de Baynast K."/>
            <person name="Wissotski M."/>
            <person name="Liu L."/>
            <person name="Talag J."/>
            <person name="Goicoechea J."/>
            <person name="Angelova A."/>
            <person name="Jetty R."/>
            <person name="Kudrna D."/>
            <person name="Golser W."/>
            <person name="Rivera L."/>
            <person name="Zhang J."/>
            <person name="Wing R."/>
        </authorList>
    </citation>
    <scope>NUCLEOTIDE SEQUENCE</scope>
</reference>
<evidence type="ECO:0000313" key="3">
    <source>
        <dbReference type="Proteomes" id="UP000032180"/>
    </source>
</evidence>
<proteinExistence type="predicted"/>
<feature type="region of interest" description="Disordered" evidence="1">
    <location>
        <begin position="183"/>
        <end position="207"/>
    </location>
</feature>
<dbReference type="EnsemblPlants" id="LPERR11G09520.1">
    <property type="protein sequence ID" value="LPERR11G09520.1"/>
    <property type="gene ID" value="LPERR11G09520"/>
</dbReference>
<reference evidence="2 3" key="1">
    <citation type="submission" date="2012-08" db="EMBL/GenBank/DDBJ databases">
        <title>Oryza genome evolution.</title>
        <authorList>
            <person name="Wing R.A."/>
        </authorList>
    </citation>
    <scope>NUCLEOTIDE SEQUENCE</scope>
</reference>
<feature type="compositionally biased region" description="Polar residues" evidence="1">
    <location>
        <begin position="187"/>
        <end position="199"/>
    </location>
</feature>
<evidence type="ECO:0000256" key="1">
    <source>
        <dbReference type="SAM" id="MobiDB-lite"/>
    </source>
</evidence>
<feature type="compositionally biased region" description="Polar residues" evidence="1">
    <location>
        <begin position="22"/>
        <end position="34"/>
    </location>
</feature>
<dbReference type="Proteomes" id="UP000032180">
    <property type="component" value="Chromosome 11"/>
</dbReference>
<name>A0A0D9XRL4_9ORYZ</name>
<feature type="region of interest" description="Disordered" evidence="1">
    <location>
        <begin position="230"/>
        <end position="249"/>
    </location>
</feature>
<sequence length="312" mass="34552">MEQDQPPSHNQQDNTRKHESSIKSSTTVCNTRGSPRSGDHDLLSSTPTSLACPSEKGSSVHASSWNVNSSDQPIPISLLPPKKRYLRRLQLNQASEVSPRVVPVEVPAQDPSVESNKGVHLGQNSKKDYLSDIPISALPPKKRYMRQIRLTQASEAKKRNILQQQLTQASEARPPTVVVAAPGQVPLTGSNKGASLGQKNNHDNSLGPINWRSTRWWNYQKRSLDDADNAEKNDAINSQNVGNATAGKRNRVKWGHGLAKYEKEKREKSNDLPVDGDNADIDNSSENMTQLWIAQPPCMHLHLEATSHQVKH</sequence>
<feature type="region of interest" description="Disordered" evidence="1">
    <location>
        <begin position="1"/>
        <end position="77"/>
    </location>
</feature>
<evidence type="ECO:0000313" key="2">
    <source>
        <dbReference type="EnsemblPlants" id="LPERR11G09520.1"/>
    </source>
</evidence>
<organism evidence="2 3">
    <name type="scientific">Leersia perrieri</name>
    <dbReference type="NCBI Taxonomy" id="77586"/>
    <lineage>
        <taxon>Eukaryota</taxon>
        <taxon>Viridiplantae</taxon>
        <taxon>Streptophyta</taxon>
        <taxon>Embryophyta</taxon>
        <taxon>Tracheophyta</taxon>
        <taxon>Spermatophyta</taxon>
        <taxon>Magnoliopsida</taxon>
        <taxon>Liliopsida</taxon>
        <taxon>Poales</taxon>
        <taxon>Poaceae</taxon>
        <taxon>BOP clade</taxon>
        <taxon>Oryzoideae</taxon>
        <taxon>Oryzeae</taxon>
        <taxon>Oryzinae</taxon>
        <taxon>Leersia</taxon>
    </lineage>
</organism>
<keyword evidence="3" id="KW-1185">Reference proteome</keyword>